<feature type="region of interest" description="Disordered" evidence="5">
    <location>
        <begin position="575"/>
        <end position="598"/>
    </location>
</feature>
<dbReference type="GO" id="GO:0008270">
    <property type="term" value="F:zinc ion binding"/>
    <property type="evidence" value="ECO:0007669"/>
    <property type="project" value="UniProtKB-KW"/>
</dbReference>
<proteinExistence type="predicted"/>
<dbReference type="SUPFAM" id="SSF57850">
    <property type="entry name" value="RING/U-box"/>
    <property type="match status" value="1"/>
</dbReference>
<feature type="domain" description="RING-type" evidence="6">
    <location>
        <begin position="220"/>
        <end position="259"/>
    </location>
</feature>
<gene>
    <name evidence="7" type="ORF">Bca52824_036299</name>
</gene>
<organism evidence="7 8">
    <name type="scientific">Brassica carinata</name>
    <name type="common">Ethiopian mustard</name>
    <name type="synonym">Abyssinian cabbage</name>
    <dbReference type="NCBI Taxonomy" id="52824"/>
    <lineage>
        <taxon>Eukaryota</taxon>
        <taxon>Viridiplantae</taxon>
        <taxon>Streptophyta</taxon>
        <taxon>Embryophyta</taxon>
        <taxon>Tracheophyta</taxon>
        <taxon>Spermatophyta</taxon>
        <taxon>Magnoliopsida</taxon>
        <taxon>eudicotyledons</taxon>
        <taxon>Gunneridae</taxon>
        <taxon>Pentapetalae</taxon>
        <taxon>rosids</taxon>
        <taxon>malvids</taxon>
        <taxon>Brassicales</taxon>
        <taxon>Brassicaceae</taxon>
        <taxon>Brassiceae</taxon>
        <taxon>Brassica</taxon>
    </lineage>
</organism>
<reference evidence="7 8" key="1">
    <citation type="submission" date="2020-02" db="EMBL/GenBank/DDBJ databases">
        <authorList>
            <person name="Ma Q."/>
            <person name="Huang Y."/>
            <person name="Song X."/>
            <person name="Pei D."/>
        </authorList>
    </citation>
    <scope>NUCLEOTIDE SEQUENCE [LARGE SCALE GENOMIC DNA]</scope>
    <source>
        <strain evidence="7">Sxm20200214</strain>
        <tissue evidence="7">Leaf</tissue>
    </source>
</reference>
<dbReference type="PROSITE" id="PS50089">
    <property type="entry name" value="ZF_RING_2"/>
    <property type="match status" value="1"/>
</dbReference>
<keyword evidence="2 4" id="KW-0863">Zinc-finger</keyword>
<dbReference type="AlphaFoldDB" id="A0A8X7S4L8"/>
<dbReference type="OrthoDB" id="1081491at2759"/>
<dbReference type="PANTHER" id="PTHR37393:SF1">
    <property type="entry name" value="AT-RICH INTERACTIVE DOMAIN-CONTAINING PROTEIN 1A-LIKE"/>
    <property type="match status" value="1"/>
</dbReference>
<evidence type="ECO:0000256" key="3">
    <source>
        <dbReference type="ARBA" id="ARBA00022833"/>
    </source>
</evidence>
<keyword evidence="1" id="KW-0479">Metal-binding</keyword>
<dbReference type="EMBL" id="JAAMPC010000008">
    <property type="protein sequence ID" value="KAG2299827.1"/>
    <property type="molecule type" value="Genomic_DNA"/>
</dbReference>
<evidence type="ECO:0000313" key="7">
    <source>
        <dbReference type="EMBL" id="KAG2299827.1"/>
    </source>
</evidence>
<dbReference type="InterPro" id="IPR013083">
    <property type="entry name" value="Znf_RING/FYVE/PHD"/>
</dbReference>
<dbReference type="Gene3D" id="3.30.40.10">
    <property type="entry name" value="Zinc/RING finger domain, C3HC4 (zinc finger)"/>
    <property type="match status" value="1"/>
</dbReference>
<comment type="caution">
    <text evidence="7">The sequence shown here is derived from an EMBL/GenBank/DDBJ whole genome shotgun (WGS) entry which is preliminary data.</text>
</comment>
<keyword evidence="3" id="KW-0862">Zinc</keyword>
<dbReference type="PROSITE" id="PS00518">
    <property type="entry name" value="ZF_RING_1"/>
    <property type="match status" value="1"/>
</dbReference>
<dbReference type="Proteomes" id="UP000886595">
    <property type="component" value="Unassembled WGS sequence"/>
</dbReference>
<dbReference type="InterPro" id="IPR017907">
    <property type="entry name" value="Znf_RING_CS"/>
</dbReference>
<evidence type="ECO:0000259" key="6">
    <source>
        <dbReference type="PROSITE" id="PS50089"/>
    </source>
</evidence>
<protein>
    <recommendedName>
        <fullName evidence="6">RING-type domain-containing protein</fullName>
    </recommendedName>
</protein>
<feature type="region of interest" description="Disordered" evidence="5">
    <location>
        <begin position="19"/>
        <end position="64"/>
    </location>
</feature>
<accession>A0A8X7S4L8</accession>
<name>A0A8X7S4L8_BRACI</name>
<evidence type="ECO:0000256" key="5">
    <source>
        <dbReference type="SAM" id="MobiDB-lite"/>
    </source>
</evidence>
<dbReference type="PANTHER" id="PTHR37393">
    <property type="entry name" value="AT-RICH INTERACTIVE DOMAIN-CONTAINING PROTEIN 1A-LIKE"/>
    <property type="match status" value="1"/>
</dbReference>
<dbReference type="InterPro" id="IPR001841">
    <property type="entry name" value="Znf_RING"/>
</dbReference>
<feature type="region of interest" description="Disordered" evidence="5">
    <location>
        <begin position="641"/>
        <end position="676"/>
    </location>
</feature>
<keyword evidence="8" id="KW-1185">Reference proteome</keyword>
<evidence type="ECO:0000256" key="4">
    <source>
        <dbReference type="PROSITE-ProRule" id="PRU00175"/>
    </source>
</evidence>
<evidence type="ECO:0000313" key="8">
    <source>
        <dbReference type="Proteomes" id="UP000886595"/>
    </source>
</evidence>
<evidence type="ECO:0000256" key="1">
    <source>
        <dbReference type="ARBA" id="ARBA00022723"/>
    </source>
</evidence>
<feature type="compositionally biased region" description="Polar residues" evidence="5">
    <location>
        <begin position="457"/>
        <end position="491"/>
    </location>
</feature>
<evidence type="ECO:0000256" key="2">
    <source>
        <dbReference type="ARBA" id="ARBA00022771"/>
    </source>
</evidence>
<feature type="compositionally biased region" description="Polar residues" evidence="5">
    <location>
        <begin position="575"/>
        <end position="592"/>
    </location>
</feature>
<feature type="region of interest" description="Disordered" evidence="5">
    <location>
        <begin position="430"/>
        <end position="504"/>
    </location>
</feature>
<sequence length="801" mass="89274">MNPTLLNRDGLRQLRNRQQHCSAGSSLDRGFDQRSSIRTQEKHETGFELRSSQPSMDFGERQFRHGPRSSIHEHHEMPSHGYGPSGGIGNLQEKVIAADMIGPVDSNGLRLGDVGSHQSRYTLQGYPGDGGSFPVKILEDWTTKPVESLDFHSQTKEHQQNSMDMVSMIKHNEKKQKMSPSDSSQFGYCSPREIGIQYKRMGIDIQRIVKIESLPLEHFCLVCQLLINPNEALQSMCGHLYCKPCLTYIASTTRTCPYDGYLVTESYAKPLVESNKVLADAIGKTLVYCSYQESGCTWVGSLADSSFHCSDVLLATPMLCAAGANSYCTPSMAEHVQVCLGAYTQASVATATTQASVVMAISQACAQGHAVASAMMTQEQWYQQPYQQYYQNYIEDYMQQQPMQRQSFAPHDQVIYVQAGPAVHYEADQTHSQMLPQPQVQSQSLAMHQPHDAFPSPQDNTVQDSRAQNTVSQCLSNQPHASGNVVQNPQQPDKPGRSSPNNMIMHDEDNFLEQVSRVRLPQSLPTIQMEQNPLPSQLTRDQHTNQTVLKYGGALAPESSDMHSSQQPFSIPSLSQQHRATSTTGAVHNQMNHEGPSYHPHIALQEHQAKSINNDPSLDGIPQMNPTLLNRDGLRQLRNRQQHCSAGSSLDRGFDQRSSIRTQEKHETGFELRSSQPSMDFGERQFRHGPRSSIHEHHEMPSHGYGPSGGIGNLQEKVIAADMIGPVDSNGLRLGDVGSHQSRYTLQGYPGDGGSFPVKILEDWTTKPVESLDFHSQTKEHQQNSMDMVSMIKHNEKKQKM</sequence>
<feature type="compositionally biased region" description="Polar residues" evidence="5">
    <location>
        <begin position="430"/>
        <end position="446"/>
    </location>
</feature>